<evidence type="ECO:0008006" key="11">
    <source>
        <dbReference type="Google" id="ProtNLM"/>
    </source>
</evidence>
<evidence type="ECO:0000256" key="6">
    <source>
        <dbReference type="ARBA" id="ARBA00023242"/>
    </source>
</evidence>
<dbReference type="Pfam" id="PF05700">
    <property type="entry name" value="BCAS2"/>
    <property type="match status" value="1"/>
</dbReference>
<keyword evidence="3" id="KW-0507">mRNA processing</keyword>
<dbReference type="AlphaFoldDB" id="A0AAV8FEW1"/>
<feature type="coiled-coil region" evidence="7">
    <location>
        <begin position="160"/>
        <end position="226"/>
    </location>
</feature>
<sequence>MSARLYPSQAPSPSLLLTSPASHSHLRLRQKSRNMATREVLMLEAPPSSAEERWRTDPDAELVDALPYIDDDYGNPRVKAEVDRLVEEEMKRSRKKPSDFLQDLPPMPVVNLEDHPMLAKEYERVRAGRPPVTIDISRYNSVEPPPPTKRNDVNAWKQALKNAQALLQHQVVRIENLELMLKYNGEVWKHHIKQMETFLSRMQKMAQEYDQEIEVVNRERKFHQQNTGGRLNALTAEWKELCEKNAAIRAACSELENHIDKMKLGAKQLHGLDLDALMKNASLAS</sequence>
<gene>
    <name evidence="9" type="ORF">LUZ62_040524</name>
</gene>
<evidence type="ECO:0000256" key="8">
    <source>
        <dbReference type="SAM" id="MobiDB-lite"/>
    </source>
</evidence>
<dbReference type="GO" id="GO:0071013">
    <property type="term" value="C:catalytic step 2 spliceosome"/>
    <property type="evidence" value="ECO:0007669"/>
    <property type="project" value="TreeGrafter"/>
</dbReference>
<keyword evidence="5" id="KW-0508">mRNA splicing</keyword>
<organism evidence="9 10">
    <name type="scientific">Rhynchospora pubera</name>
    <dbReference type="NCBI Taxonomy" id="906938"/>
    <lineage>
        <taxon>Eukaryota</taxon>
        <taxon>Viridiplantae</taxon>
        <taxon>Streptophyta</taxon>
        <taxon>Embryophyta</taxon>
        <taxon>Tracheophyta</taxon>
        <taxon>Spermatophyta</taxon>
        <taxon>Magnoliopsida</taxon>
        <taxon>Liliopsida</taxon>
        <taxon>Poales</taxon>
        <taxon>Cyperaceae</taxon>
        <taxon>Cyperoideae</taxon>
        <taxon>Rhynchosporeae</taxon>
        <taxon>Rhynchospora</taxon>
    </lineage>
</organism>
<keyword evidence="6" id="KW-0539">Nucleus</keyword>
<dbReference type="GO" id="GO:0008380">
    <property type="term" value="P:RNA splicing"/>
    <property type="evidence" value="ECO:0007669"/>
    <property type="project" value="UniProtKB-KW"/>
</dbReference>
<evidence type="ECO:0000256" key="4">
    <source>
        <dbReference type="ARBA" id="ARBA00022728"/>
    </source>
</evidence>
<comment type="similarity">
    <text evidence="2">Belongs to the SPF27 family.</text>
</comment>
<evidence type="ECO:0000256" key="7">
    <source>
        <dbReference type="SAM" id="Coils"/>
    </source>
</evidence>
<evidence type="ECO:0000313" key="10">
    <source>
        <dbReference type="Proteomes" id="UP001140206"/>
    </source>
</evidence>
<evidence type="ECO:0000256" key="1">
    <source>
        <dbReference type="ARBA" id="ARBA00004123"/>
    </source>
</evidence>
<dbReference type="PANTHER" id="PTHR13296">
    <property type="entry name" value="BCAS2 PROTEIN"/>
    <property type="match status" value="1"/>
</dbReference>
<comment type="caution">
    <text evidence="9">The sequence shown here is derived from an EMBL/GenBank/DDBJ whole genome shotgun (WGS) entry which is preliminary data.</text>
</comment>
<evidence type="ECO:0000256" key="2">
    <source>
        <dbReference type="ARBA" id="ARBA00010788"/>
    </source>
</evidence>
<reference evidence="9" key="1">
    <citation type="submission" date="2022-08" db="EMBL/GenBank/DDBJ databases">
        <authorList>
            <person name="Marques A."/>
        </authorList>
    </citation>
    <scope>NUCLEOTIDE SEQUENCE</scope>
    <source>
        <strain evidence="9">RhyPub2mFocal</strain>
        <tissue evidence="9">Leaves</tissue>
    </source>
</reference>
<keyword evidence="10" id="KW-1185">Reference proteome</keyword>
<dbReference type="EMBL" id="JAMFTS010000002">
    <property type="protein sequence ID" value="KAJ4789278.1"/>
    <property type="molecule type" value="Genomic_DNA"/>
</dbReference>
<dbReference type="PANTHER" id="PTHR13296:SF0">
    <property type="entry name" value="PRE-MRNA-SPLICING FACTOR SPF27"/>
    <property type="match status" value="1"/>
</dbReference>
<dbReference type="Proteomes" id="UP001140206">
    <property type="component" value="Chromosome 2"/>
</dbReference>
<dbReference type="InterPro" id="IPR008409">
    <property type="entry name" value="SPF27"/>
</dbReference>
<evidence type="ECO:0000313" key="9">
    <source>
        <dbReference type="EMBL" id="KAJ4789278.1"/>
    </source>
</evidence>
<protein>
    <recommendedName>
        <fullName evidence="11">Pre-mRNA-splicing factor SPF27 homolog</fullName>
    </recommendedName>
</protein>
<keyword evidence="4" id="KW-0747">Spliceosome</keyword>
<evidence type="ECO:0000256" key="3">
    <source>
        <dbReference type="ARBA" id="ARBA00022664"/>
    </source>
</evidence>
<evidence type="ECO:0000256" key="5">
    <source>
        <dbReference type="ARBA" id="ARBA00023187"/>
    </source>
</evidence>
<dbReference type="GO" id="GO:0000974">
    <property type="term" value="C:Prp19 complex"/>
    <property type="evidence" value="ECO:0007669"/>
    <property type="project" value="TreeGrafter"/>
</dbReference>
<name>A0AAV8FEW1_9POAL</name>
<dbReference type="GO" id="GO:0071011">
    <property type="term" value="C:precatalytic spliceosome"/>
    <property type="evidence" value="ECO:0007669"/>
    <property type="project" value="TreeGrafter"/>
</dbReference>
<proteinExistence type="inferred from homology"/>
<dbReference type="GO" id="GO:0006397">
    <property type="term" value="P:mRNA processing"/>
    <property type="evidence" value="ECO:0007669"/>
    <property type="project" value="UniProtKB-KW"/>
</dbReference>
<feature type="region of interest" description="Disordered" evidence="8">
    <location>
        <begin position="1"/>
        <end position="26"/>
    </location>
</feature>
<feature type="compositionally biased region" description="Low complexity" evidence="8">
    <location>
        <begin position="7"/>
        <end position="23"/>
    </location>
</feature>
<keyword evidence="7" id="KW-0175">Coiled coil</keyword>
<comment type="subcellular location">
    <subcellularLocation>
        <location evidence="1">Nucleus</location>
    </subcellularLocation>
</comment>
<accession>A0AAV8FEW1</accession>